<keyword evidence="1" id="KW-0694">RNA-binding</keyword>
<name>A0A7J3MX67_9CREN</name>
<dbReference type="NCBIfam" id="TIGR01899">
    <property type="entry name" value="cas_TM1807_csm5"/>
    <property type="match status" value="1"/>
</dbReference>
<evidence type="ECO:0000256" key="1">
    <source>
        <dbReference type="ARBA" id="ARBA00022884"/>
    </source>
</evidence>
<protein>
    <submittedName>
        <fullName evidence="3">Type III-A CRISPR-associated RAMP protein Csm5</fullName>
    </submittedName>
</protein>
<comment type="caution">
    <text evidence="3">The sequence shown here is derived from an EMBL/GenBank/DDBJ whole genome shotgun (WGS) entry which is preliminary data.</text>
</comment>
<evidence type="ECO:0000313" key="3">
    <source>
        <dbReference type="EMBL" id="HGT98145.1"/>
    </source>
</evidence>
<dbReference type="GO" id="GO:0003723">
    <property type="term" value="F:RNA binding"/>
    <property type="evidence" value="ECO:0007669"/>
    <property type="project" value="UniProtKB-KW"/>
</dbReference>
<dbReference type="AlphaFoldDB" id="A0A7J3MX67"/>
<reference evidence="3" key="1">
    <citation type="journal article" date="2020" name="mSystems">
        <title>Genome- and Community-Level Interaction Insights into Carbon Utilization and Element Cycling Functions of Hydrothermarchaeota in Hydrothermal Sediment.</title>
        <authorList>
            <person name="Zhou Z."/>
            <person name="Liu Y."/>
            <person name="Xu W."/>
            <person name="Pan J."/>
            <person name="Luo Z.H."/>
            <person name="Li M."/>
        </authorList>
    </citation>
    <scope>NUCLEOTIDE SEQUENCE [LARGE SCALE GENOMIC DNA]</scope>
    <source>
        <strain evidence="2">SpSt-629</strain>
        <strain evidence="3">SpSt-688</strain>
    </source>
</reference>
<dbReference type="PANTHER" id="PTHR38007">
    <property type="entry name" value="CRISPR SYSTEM CMS PROTEIN CSM5"/>
    <property type="match status" value="1"/>
</dbReference>
<sequence>MPKDLVYKSYTVTLRPLTPIHVWSGKKLVYGLDIVRQGNRACIVDFDKLPKDIVDKLLEVKAEDMINVMESFASDVPCSEYVKFTRHPSSGTQINELAKQVIPGSSLKGYIRTAIMYTKLKGLGSPNNIRKVLHKQIKKLEPKNVAQGLESYFFRARRPKKQGGFVDSFQQLIVSDPEVSIDRDCLSIEEFEVYELPAMSKIASQYVIAVLCGELIYNIKVFSSPTDPANITPLVNEHTQVLRRLSFLQKNNILFDSLKIFGCELLRYEIDRVKNIKNLGKYRDFLEDLVKKYCEQQTNCVVGRIGYMTGLRSKTVIGIVKNVDYNLYKKICAKMSQELKHTWDERTIKLVNLGGNLVGIGWCEICLSS</sequence>
<proteinExistence type="predicted"/>
<accession>A0A7J3MX67</accession>
<evidence type="ECO:0000313" key="2">
    <source>
        <dbReference type="EMBL" id="HFQ79172.1"/>
    </source>
</evidence>
<organism evidence="3">
    <name type="scientific">Ignisphaera aggregans</name>
    <dbReference type="NCBI Taxonomy" id="334771"/>
    <lineage>
        <taxon>Archaea</taxon>
        <taxon>Thermoproteota</taxon>
        <taxon>Thermoprotei</taxon>
        <taxon>Desulfurococcales</taxon>
        <taxon>Desulfurococcaceae</taxon>
        <taxon>Ignisphaera</taxon>
    </lineage>
</organism>
<dbReference type="PANTHER" id="PTHR38007:SF1">
    <property type="entry name" value="CRISPR SYSTEM CMS PROTEIN CSM5"/>
    <property type="match status" value="1"/>
</dbReference>
<dbReference type="EMBL" id="DTAU01000109">
    <property type="protein sequence ID" value="HFQ79172.1"/>
    <property type="molecule type" value="Genomic_DNA"/>
</dbReference>
<gene>
    <name evidence="3" type="primary">csm5</name>
    <name evidence="2" type="ORF">ENT99_05680</name>
    <name evidence="3" type="ORF">ENU64_01775</name>
</gene>
<dbReference type="EMBL" id="DTDH01000054">
    <property type="protein sequence ID" value="HGT98145.1"/>
    <property type="molecule type" value="Genomic_DNA"/>
</dbReference>
<dbReference type="InterPro" id="IPR010173">
    <property type="entry name" value="CRISPR-assoc_Csm5"/>
</dbReference>